<dbReference type="InterPro" id="IPR003663">
    <property type="entry name" value="Sugar/inositol_transpt"/>
</dbReference>
<evidence type="ECO:0000313" key="11">
    <source>
        <dbReference type="Proteomes" id="UP001285354"/>
    </source>
</evidence>
<protein>
    <recommendedName>
        <fullName evidence="9">Major facilitator superfamily (MFS) profile domain-containing protein</fullName>
    </recommendedName>
</protein>
<dbReference type="FunFam" id="1.20.1250.20:FF:000134">
    <property type="entry name" value="MFS sugar transporter protein"/>
    <property type="match status" value="1"/>
</dbReference>
<feature type="transmembrane region" description="Helical" evidence="8">
    <location>
        <begin position="300"/>
        <end position="319"/>
    </location>
</feature>
<dbReference type="SUPFAM" id="SSF103473">
    <property type="entry name" value="MFS general substrate transporter"/>
    <property type="match status" value="1"/>
</dbReference>
<dbReference type="InterPro" id="IPR005829">
    <property type="entry name" value="Sugar_transporter_CS"/>
</dbReference>
<evidence type="ECO:0000256" key="7">
    <source>
        <dbReference type="RuleBase" id="RU003346"/>
    </source>
</evidence>
<evidence type="ECO:0000256" key="4">
    <source>
        <dbReference type="ARBA" id="ARBA00022692"/>
    </source>
</evidence>
<evidence type="ECO:0000313" key="10">
    <source>
        <dbReference type="EMBL" id="KAK2627629.1"/>
    </source>
</evidence>
<feature type="transmembrane region" description="Helical" evidence="8">
    <location>
        <begin position="268"/>
        <end position="293"/>
    </location>
</feature>
<keyword evidence="6 8" id="KW-0472">Membrane</keyword>
<dbReference type="PROSITE" id="PS00216">
    <property type="entry name" value="SUGAR_TRANSPORT_1"/>
    <property type="match status" value="1"/>
</dbReference>
<dbReference type="GO" id="GO:0005351">
    <property type="term" value="F:carbohydrate:proton symporter activity"/>
    <property type="evidence" value="ECO:0007669"/>
    <property type="project" value="TreeGrafter"/>
</dbReference>
<dbReference type="InterPro" id="IPR036259">
    <property type="entry name" value="MFS_trans_sf"/>
</dbReference>
<keyword evidence="5 8" id="KW-1133">Transmembrane helix</keyword>
<comment type="subcellular location">
    <subcellularLocation>
        <location evidence="1">Membrane</location>
        <topology evidence="1">Multi-pass membrane protein</topology>
    </subcellularLocation>
</comment>
<evidence type="ECO:0000256" key="3">
    <source>
        <dbReference type="ARBA" id="ARBA00022448"/>
    </source>
</evidence>
<dbReference type="InterPro" id="IPR050360">
    <property type="entry name" value="MFS_Sugar_Transporters"/>
</dbReference>
<dbReference type="GO" id="GO:0016020">
    <property type="term" value="C:membrane"/>
    <property type="evidence" value="ECO:0007669"/>
    <property type="project" value="UniProtKB-SubCell"/>
</dbReference>
<evidence type="ECO:0000256" key="6">
    <source>
        <dbReference type="ARBA" id="ARBA00023136"/>
    </source>
</evidence>
<comment type="caution">
    <text evidence="10">The sequence shown here is derived from an EMBL/GenBank/DDBJ whole genome shotgun (WGS) entry which is preliminary data.</text>
</comment>
<sequence>MMNSLQALPSWQRLFGSSASSLPLFVEAVYPIGKILGLFPATWISDRYGRRRPMHFGFLMLMIGAAFQGGAESLPMFIVARLFLGLATSLISLPSPVLVAELAYPTHRGKLTALYNTFFYFGAVFAAWCTYGSFDVETSWAWRMPSLLQALFPFLQFLCFFFVPESPRWLVANNRHAEARQILITHHAGGDEASPLVNFQMAEIENTILAEKVATPQSSYADCFRSTANRRRTFIAVVLGLFAQWSGNGVVAYYLAPNVGIIGVTQTALQRLIGGLLLVFDWVVAVFAGALLVDRVGRRPLLLVSVAGMLVTYMCWTTLNHFLAPSNHPGANHAILAVTFIYYLFYNIGWEPLVWAYPVEIFPYTLRCRGLTITLASAHLGSIVGHFFNPIATERLGWVYFIVFSGLLALLLGIVYTCFPETRGYSLEGVKELFDGESSSPDADWRADEDGKSAFVENVAELPKEMRCV</sequence>
<evidence type="ECO:0000256" key="8">
    <source>
        <dbReference type="SAM" id="Phobius"/>
    </source>
</evidence>
<feature type="transmembrane region" description="Helical" evidence="8">
    <location>
        <begin position="331"/>
        <end position="350"/>
    </location>
</feature>
<feature type="transmembrane region" description="Helical" evidence="8">
    <location>
        <begin position="234"/>
        <end position="256"/>
    </location>
</feature>
<feature type="transmembrane region" description="Helical" evidence="8">
    <location>
        <begin position="20"/>
        <end position="41"/>
    </location>
</feature>
<feature type="transmembrane region" description="Helical" evidence="8">
    <location>
        <begin position="53"/>
        <end position="71"/>
    </location>
</feature>
<dbReference type="Proteomes" id="UP001285354">
    <property type="component" value="Unassembled WGS sequence"/>
</dbReference>
<dbReference type="Gene3D" id="1.20.1250.20">
    <property type="entry name" value="MFS general substrate transporter like domains"/>
    <property type="match status" value="1"/>
</dbReference>
<feature type="transmembrane region" description="Helical" evidence="8">
    <location>
        <begin position="146"/>
        <end position="163"/>
    </location>
</feature>
<dbReference type="AlphaFoldDB" id="A0AAD9T2N5"/>
<keyword evidence="4 8" id="KW-0812">Transmembrane</keyword>
<dbReference type="NCBIfam" id="TIGR00879">
    <property type="entry name" value="SP"/>
    <property type="match status" value="1"/>
</dbReference>
<feature type="transmembrane region" description="Helical" evidence="8">
    <location>
        <begin position="112"/>
        <end position="134"/>
    </location>
</feature>
<name>A0AAD9T2N5_9HELO</name>
<feature type="transmembrane region" description="Helical" evidence="8">
    <location>
        <begin position="77"/>
        <end position="100"/>
    </location>
</feature>
<comment type="similarity">
    <text evidence="2 7">Belongs to the major facilitator superfamily. Sugar transporter (TC 2.A.1.1) family.</text>
</comment>
<keyword evidence="3 7" id="KW-0813">Transport</keyword>
<dbReference type="PRINTS" id="PR00171">
    <property type="entry name" value="SUGRTRNSPORT"/>
</dbReference>
<evidence type="ECO:0000256" key="5">
    <source>
        <dbReference type="ARBA" id="ARBA00022989"/>
    </source>
</evidence>
<organism evidence="10 11">
    <name type="scientific">Diplocarpon rosae</name>
    <dbReference type="NCBI Taxonomy" id="946125"/>
    <lineage>
        <taxon>Eukaryota</taxon>
        <taxon>Fungi</taxon>
        <taxon>Dikarya</taxon>
        <taxon>Ascomycota</taxon>
        <taxon>Pezizomycotina</taxon>
        <taxon>Leotiomycetes</taxon>
        <taxon>Helotiales</taxon>
        <taxon>Drepanopezizaceae</taxon>
        <taxon>Diplocarpon</taxon>
    </lineage>
</organism>
<feature type="transmembrane region" description="Helical" evidence="8">
    <location>
        <begin position="371"/>
        <end position="392"/>
    </location>
</feature>
<keyword evidence="11" id="KW-1185">Reference proteome</keyword>
<evidence type="ECO:0000256" key="1">
    <source>
        <dbReference type="ARBA" id="ARBA00004141"/>
    </source>
</evidence>
<dbReference type="InterPro" id="IPR005828">
    <property type="entry name" value="MFS_sugar_transport-like"/>
</dbReference>
<dbReference type="EMBL" id="JAUBYV010000004">
    <property type="protein sequence ID" value="KAK2627629.1"/>
    <property type="molecule type" value="Genomic_DNA"/>
</dbReference>
<accession>A0AAD9T2N5</accession>
<dbReference type="PANTHER" id="PTHR48022">
    <property type="entry name" value="PLASTIDIC GLUCOSE TRANSPORTER 4"/>
    <property type="match status" value="1"/>
</dbReference>
<dbReference type="PANTHER" id="PTHR48022:SF3">
    <property type="entry name" value="HEXOSE TRANSPORTER PROTEIN (AFU_ORTHOLOGUE AFUA_8G04480)-RELATED"/>
    <property type="match status" value="1"/>
</dbReference>
<feature type="transmembrane region" description="Helical" evidence="8">
    <location>
        <begin position="398"/>
        <end position="419"/>
    </location>
</feature>
<dbReference type="InterPro" id="IPR020846">
    <property type="entry name" value="MFS_dom"/>
</dbReference>
<reference evidence="10" key="1">
    <citation type="submission" date="2023-06" db="EMBL/GenBank/DDBJ databases">
        <title>Draft genome of Marssonina rosae.</title>
        <authorList>
            <person name="Cheng Q."/>
        </authorList>
    </citation>
    <scope>NUCLEOTIDE SEQUENCE</scope>
    <source>
        <strain evidence="10">R4</strain>
    </source>
</reference>
<dbReference type="Pfam" id="PF00083">
    <property type="entry name" value="Sugar_tr"/>
    <property type="match status" value="1"/>
</dbReference>
<proteinExistence type="inferred from homology"/>
<dbReference type="PROSITE" id="PS50850">
    <property type="entry name" value="MFS"/>
    <property type="match status" value="1"/>
</dbReference>
<gene>
    <name evidence="10" type="ORF">QTJ16_003595</name>
</gene>
<evidence type="ECO:0000259" key="9">
    <source>
        <dbReference type="PROSITE" id="PS50850"/>
    </source>
</evidence>
<feature type="domain" description="Major facilitator superfamily (MFS) profile" evidence="9">
    <location>
        <begin position="1"/>
        <end position="423"/>
    </location>
</feature>
<evidence type="ECO:0000256" key="2">
    <source>
        <dbReference type="ARBA" id="ARBA00010992"/>
    </source>
</evidence>